<protein>
    <submittedName>
        <fullName evidence="1">Uncharacterized protein</fullName>
    </submittedName>
</protein>
<dbReference type="InParanoid" id="A0A0H2SFN8"/>
<accession>A0A0H2SFN8</accession>
<evidence type="ECO:0000313" key="2">
    <source>
        <dbReference type="Proteomes" id="UP000053477"/>
    </source>
</evidence>
<gene>
    <name evidence="1" type="ORF">SCHPADRAFT_934485</name>
</gene>
<reference evidence="1 2" key="1">
    <citation type="submission" date="2015-04" db="EMBL/GenBank/DDBJ databases">
        <title>Complete genome sequence of Schizopora paradoxa KUC8140, a cosmopolitan wood degrader in East Asia.</title>
        <authorList>
            <consortium name="DOE Joint Genome Institute"/>
            <person name="Min B."/>
            <person name="Park H."/>
            <person name="Jang Y."/>
            <person name="Kim J.-J."/>
            <person name="Kim K.H."/>
            <person name="Pangilinan J."/>
            <person name="Lipzen A."/>
            <person name="Riley R."/>
            <person name="Grigoriev I.V."/>
            <person name="Spatafora J.W."/>
            <person name="Choi I.-G."/>
        </authorList>
    </citation>
    <scope>NUCLEOTIDE SEQUENCE [LARGE SCALE GENOMIC DNA]</scope>
    <source>
        <strain evidence="1 2">KUC8140</strain>
    </source>
</reference>
<name>A0A0H2SFN8_9AGAM</name>
<dbReference type="Proteomes" id="UP000053477">
    <property type="component" value="Unassembled WGS sequence"/>
</dbReference>
<evidence type="ECO:0000313" key="1">
    <source>
        <dbReference type="EMBL" id="KLO20663.1"/>
    </source>
</evidence>
<keyword evidence="2" id="KW-1185">Reference proteome</keyword>
<proteinExistence type="predicted"/>
<organism evidence="1 2">
    <name type="scientific">Schizopora paradoxa</name>
    <dbReference type="NCBI Taxonomy" id="27342"/>
    <lineage>
        <taxon>Eukaryota</taxon>
        <taxon>Fungi</taxon>
        <taxon>Dikarya</taxon>
        <taxon>Basidiomycota</taxon>
        <taxon>Agaricomycotina</taxon>
        <taxon>Agaricomycetes</taxon>
        <taxon>Hymenochaetales</taxon>
        <taxon>Schizoporaceae</taxon>
        <taxon>Schizopora</taxon>
    </lineage>
</organism>
<dbReference type="AlphaFoldDB" id="A0A0H2SFN8"/>
<dbReference type="EMBL" id="KQ085882">
    <property type="protein sequence ID" value="KLO20663.1"/>
    <property type="molecule type" value="Genomic_DNA"/>
</dbReference>
<sequence>MTGLDPVIAHLLIPIPSSEVQTYTSASFYTSFSSLRPFSMNEIPFKIFSLSPDETSLTILKRRNPARNADYFGALKEGLLVYYRPESSRDNDSEASNEMVVGDMERAQVSVVANHFLSVPSKAP</sequence>